<dbReference type="AlphaFoldDB" id="W6TZK6"/>
<dbReference type="Proteomes" id="UP000019149">
    <property type="component" value="Unassembled WGS sequence"/>
</dbReference>
<dbReference type="KEGG" id="egl:EGR_10879"/>
<protein>
    <submittedName>
        <fullName evidence="1">Uncharacterized protein</fullName>
    </submittedName>
</protein>
<reference evidence="1 2" key="1">
    <citation type="journal article" date="2013" name="Nat. Genet.">
        <title>The genome of the hydatid tapeworm Echinococcus granulosus.</title>
        <authorList>
            <person name="Zheng H."/>
            <person name="Zhang W."/>
            <person name="Zhang L."/>
            <person name="Zhang Z."/>
            <person name="Li J."/>
            <person name="Lu G."/>
            <person name="Zhu Y."/>
            <person name="Wang Y."/>
            <person name="Huang Y."/>
            <person name="Liu J."/>
            <person name="Kang H."/>
            <person name="Chen J."/>
            <person name="Wang L."/>
            <person name="Chen A."/>
            <person name="Yu S."/>
            <person name="Gao Z."/>
            <person name="Jin L."/>
            <person name="Gu W."/>
            <person name="Wang Z."/>
            <person name="Zhao L."/>
            <person name="Shi B."/>
            <person name="Wen H."/>
            <person name="Lin R."/>
            <person name="Jones M.K."/>
            <person name="Brejova B."/>
            <person name="Vinar T."/>
            <person name="Zhao G."/>
            <person name="McManus D.P."/>
            <person name="Chen Z."/>
            <person name="Zhou Y."/>
            <person name="Wang S."/>
        </authorList>
    </citation>
    <scope>NUCLEOTIDE SEQUENCE [LARGE SCALE GENOMIC DNA]</scope>
</reference>
<dbReference type="RefSeq" id="XP_024345456.1">
    <property type="nucleotide sequence ID" value="XM_024500128.1"/>
</dbReference>
<organism evidence="1 2">
    <name type="scientific">Echinococcus granulosus</name>
    <name type="common">Hydatid tapeworm</name>
    <dbReference type="NCBI Taxonomy" id="6210"/>
    <lineage>
        <taxon>Eukaryota</taxon>
        <taxon>Metazoa</taxon>
        <taxon>Spiralia</taxon>
        <taxon>Lophotrochozoa</taxon>
        <taxon>Platyhelminthes</taxon>
        <taxon>Cestoda</taxon>
        <taxon>Eucestoda</taxon>
        <taxon>Cyclophyllidea</taxon>
        <taxon>Taeniidae</taxon>
        <taxon>Echinococcus</taxon>
        <taxon>Echinococcus granulosus group</taxon>
    </lineage>
</organism>
<sequence>MRNAPLYFCRIAWSPGHTRSPQAFLPINGGEGDSYVPSPSSFTQITGSDYDGIQIAV</sequence>
<dbReference type="CTD" id="36346594"/>
<dbReference type="EMBL" id="APAU02000291">
    <property type="protein sequence ID" value="EUB54260.1"/>
    <property type="molecule type" value="Genomic_DNA"/>
</dbReference>
<dbReference type="GeneID" id="36346594"/>
<comment type="caution">
    <text evidence="1">The sequence shown here is derived from an EMBL/GenBank/DDBJ whole genome shotgun (WGS) entry which is preliminary data.</text>
</comment>
<keyword evidence="2" id="KW-1185">Reference proteome</keyword>
<proteinExistence type="predicted"/>
<gene>
    <name evidence="1" type="ORF">EGR_10879</name>
</gene>
<accession>W6TZK6</accession>
<evidence type="ECO:0000313" key="2">
    <source>
        <dbReference type="Proteomes" id="UP000019149"/>
    </source>
</evidence>
<name>W6TZK6_ECHGR</name>
<evidence type="ECO:0000313" key="1">
    <source>
        <dbReference type="EMBL" id="EUB54260.1"/>
    </source>
</evidence>